<proteinExistence type="predicted"/>
<dbReference type="Proteomes" id="UP000503336">
    <property type="component" value="Chromosome"/>
</dbReference>
<sequence>MSRVPTHREGRVLHIVNNAPEQRNAFGLDFYDGMIPAIESASSDDVGAVVISGAGGFFCAGGDVRRLAVAHKEPYAARRHGVDRLHEMIRAIRACPRPVIAAVEGGAVGAGASLAAACDLIVASKDAYFMLAYVKIGITPDGGATWSFARALPRQFATEMALTGGRVAAARLHQLGMVNRLADDPLAEALIWAGELAAGPPDAMTGIKRMIGAAEEAAFEAQLEMEADGIANALAGSEGIEGATAFVEKREARFHRK</sequence>
<reference evidence="1 2" key="1">
    <citation type="submission" date="2020-02" db="EMBL/GenBank/DDBJ databases">
        <title>complete genome sequence of Rhodobacteraceae bacterium.</title>
        <authorList>
            <person name="Park J."/>
            <person name="Kim Y.-S."/>
            <person name="Kim K.-H."/>
        </authorList>
    </citation>
    <scope>NUCLEOTIDE SEQUENCE [LARGE SCALE GENOMIC DNA]</scope>
    <source>
        <strain evidence="1 2">RR4-56</strain>
    </source>
</reference>
<dbReference type="InterPro" id="IPR029045">
    <property type="entry name" value="ClpP/crotonase-like_dom_sf"/>
</dbReference>
<dbReference type="EMBL" id="CP049056">
    <property type="protein sequence ID" value="QIE56383.1"/>
    <property type="molecule type" value="Genomic_DNA"/>
</dbReference>
<dbReference type="NCBIfam" id="NF046063">
    <property type="entry name" value="oxepin_alt"/>
    <property type="match status" value="1"/>
</dbReference>
<evidence type="ECO:0000313" key="2">
    <source>
        <dbReference type="Proteomes" id="UP000503336"/>
    </source>
</evidence>
<dbReference type="NCBIfam" id="NF005700">
    <property type="entry name" value="PRK07511.1"/>
    <property type="match status" value="1"/>
</dbReference>
<keyword evidence="2" id="KW-1185">Reference proteome</keyword>
<dbReference type="PANTHER" id="PTHR11941:SF54">
    <property type="entry name" value="ENOYL-COA HYDRATASE, MITOCHONDRIAL"/>
    <property type="match status" value="1"/>
</dbReference>
<dbReference type="EC" id="4.2.1.17" evidence="1"/>
<dbReference type="PANTHER" id="PTHR11941">
    <property type="entry name" value="ENOYL-COA HYDRATASE-RELATED"/>
    <property type="match status" value="1"/>
</dbReference>
<dbReference type="KEGG" id="hdh:G5B40_13490"/>
<dbReference type="AlphaFoldDB" id="A0A7L5BZ55"/>
<dbReference type="Pfam" id="PF00378">
    <property type="entry name" value="ECH_1"/>
    <property type="match status" value="1"/>
</dbReference>
<dbReference type="GO" id="GO:0006635">
    <property type="term" value="P:fatty acid beta-oxidation"/>
    <property type="evidence" value="ECO:0007669"/>
    <property type="project" value="TreeGrafter"/>
</dbReference>
<accession>A0A7L5BZ55</accession>
<dbReference type="CDD" id="cd06558">
    <property type="entry name" value="crotonase-like"/>
    <property type="match status" value="1"/>
</dbReference>
<gene>
    <name evidence="1" type="ORF">G5B40_13490</name>
</gene>
<name>A0A7L5BZ55_9RHOB</name>
<dbReference type="InterPro" id="IPR001753">
    <property type="entry name" value="Enoyl-CoA_hydra/iso"/>
</dbReference>
<evidence type="ECO:0000313" key="1">
    <source>
        <dbReference type="EMBL" id="QIE56383.1"/>
    </source>
</evidence>
<dbReference type="RefSeq" id="WP_165099556.1">
    <property type="nucleotide sequence ID" value="NZ_CP049056.1"/>
</dbReference>
<organism evidence="1 2">
    <name type="scientific">Pikeienuella piscinae</name>
    <dbReference type="NCBI Taxonomy" id="2748098"/>
    <lineage>
        <taxon>Bacteria</taxon>
        <taxon>Pseudomonadati</taxon>
        <taxon>Pseudomonadota</taxon>
        <taxon>Alphaproteobacteria</taxon>
        <taxon>Rhodobacterales</taxon>
        <taxon>Paracoccaceae</taxon>
        <taxon>Pikeienuella</taxon>
    </lineage>
</organism>
<protein>
    <submittedName>
        <fullName evidence="1">Enoyl-CoA hydratase</fullName>
        <ecNumber evidence="1">4.2.1.17</ecNumber>
    </submittedName>
</protein>
<dbReference type="GO" id="GO:0004300">
    <property type="term" value="F:enoyl-CoA hydratase activity"/>
    <property type="evidence" value="ECO:0007669"/>
    <property type="project" value="UniProtKB-EC"/>
</dbReference>
<dbReference type="SUPFAM" id="SSF52096">
    <property type="entry name" value="ClpP/crotonase"/>
    <property type="match status" value="1"/>
</dbReference>
<keyword evidence="1" id="KW-0456">Lyase</keyword>
<dbReference type="Gene3D" id="3.90.226.10">
    <property type="entry name" value="2-enoyl-CoA Hydratase, Chain A, domain 1"/>
    <property type="match status" value="1"/>
</dbReference>